<gene>
    <name evidence="2" type="ORF">SDC9_211623</name>
</gene>
<evidence type="ECO:0000313" key="2">
    <source>
        <dbReference type="EMBL" id="MPN63856.1"/>
    </source>
</evidence>
<keyword evidence="1" id="KW-1133">Transmembrane helix</keyword>
<comment type="caution">
    <text evidence="2">The sequence shown here is derived from an EMBL/GenBank/DDBJ whole genome shotgun (WGS) entry which is preliminary data.</text>
</comment>
<organism evidence="2">
    <name type="scientific">bioreactor metagenome</name>
    <dbReference type="NCBI Taxonomy" id="1076179"/>
    <lineage>
        <taxon>unclassified sequences</taxon>
        <taxon>metagenomes</taxon>
        <taxon>ecological metagenomes</taxon>
    </lineage>
</organism>
<dbReference type="AlphaFoldDB" id="A0A645JKB0"/>
<proteinExistence type="predicted"/>
<feature type="transmembrane region" description="Helical" evidence="1">
    <location>
        <begin position="55"/>
        <end position="76"/>
    </location>
</feature>
<dbReference type="EMBL" id="VSSQ01143875">
    <property type="protein sequence ID" value="MPN63856.1"/>
    <property type="molecule type" value="Genomic_DNA"/>
</dbReference>
<feature type="transmembrane region" description="Helical" evidence="1">
    <location>
        <begin position="6"/>
        <end position="22"/>
    </location>
</feature>
<sequence>MFIISFCFTLCIEYIFLLLLYPHKNINSIAIIYIIIGVILNSPNIYPSIRFENGAYIAGKTIIVLIYLFLIIIFAPVNKITLNISKPIIIKSIANIIVLLHNMQYFI</sequence>
<keyword evidence="1" id="KW-0812">Transmembrane</keyword>
<name>A0A645JKB0_9ZZZZ</name>
<keyword evidence="1" id="KW-0472">Membrane</keyword>
<reference evidence="2" key="1">
    <citation type="submission" date="2019-08" db="EMBL/GenBank/DDBJ databases">
        <authorList>
            <person name="Kucharzyk K."/>
            <person name="Murdoch R.W."/>
            <person name="Higgins S."/>
            <person name="Loffler F."/>
        </authorList>
    </citation>
    <scope>NUCLEOTIDE SEQUENCE</scope>
</reference>
<feature type="transmembrane region" description="Helical" evidence="1">
    <location>
        <begin position="29"/>
        <end position="49"/>
    </location>
</feature>
<protein>
    <submittedName>
        <fullName evidence="2">Uncharacterized protein</fullName>
    </submittedName>
</protein>
<evidence type="ECO:0000256" key="1">
    <source>
        <dbReference type="SAM" id="Phobius"/>
    </source>
</evidence>
<accession>A0A645JKB0</accession>